<comment type="caution">
    <text evidence="1">The sequence shown here is derived from an EMBL/GenBank/DDBJ whole genome shotgun (WGS) entry which is preliminary data.</text>
</comment>
<dbReference type="InterPro" id="IPR010321">
    <property type="entry name" value="DUF922"/>
</dbReference>
<proteinExistence type="predicted"/>
<dbReference type="Proteomes" id="UP000541470">
    <property type="component" value="Unassembled WGS sequence"/>
</dbReference>
<organism evidence="1 2">
    <name type="scientific">Rhizobium terricola</name>
    <dbReference type="NCBI Taxonomy" id="2728849"/>
    <lineage>
        <taxon>Bacteria</taxon>
        <taxon>Pseudomonadati</taxon>
        <taxon>Pseudomonadota</taxon>
        <taxon>Alphaproteobacteria</taxon>
        <taxon>Hyphomicrobiales</taxon>
        <taxon>Rhizobiaceae</taxon>
        <taxon>Rhizobium/Agrobacterium group</taxon>
        <taxon>Rhizobium</taxon>
    </lineage>
</organism>
<protein>
    <submittedName>
        <fullName evidence="1">DUF922 domain-containing protein</fullName>
    </submittedName>
</protein>
<sequence length="189" mass="20859">MASIAGVPHRAAAEWKPIEKVQPYSIAGASGRELYESIGARGPKLSVGMRTIAQTSFALTWTRKYETRGNDCVLAVAKPKLIITYVLPKPENRLSGQIKANWTTFIEGVQAHEKVHGDIIVDMVRKIEAATLGLTVPDDPKCRKIRDEMTTRLSALSQEQRKRSRDFDQVELSPGGNVHQLILNLVNGG</sequence>
<reference evidence="1 2" key="1">
    <citation type="submission" date="2020-04" db="EMBL/GenBank/DDBJ databases">
        <title>Rhizobium sp. S-51 isolated from soil.</title>
        <authorList>
            <person name="Dahal R.H."/>
        </authorList>
    </citation>
    <scope>NUCLEOTIDE SEQUENCE [LARGE SCALE GENOMIC DNA]</scope>
    <source>
        <strain evidence="1 2">S-51</strain>
    </source>
</reference>
<dbReference type="AlphaFoldDB" id="A0A7Y0FXV0"/>
<keyword evidence="2" id="KW-1185">Reference proteome</keyword>
<dbReference type="Pfam" id="PF06037">
    <property type="entry name" value="DUF922"/>
    <property type="match status" value="1"/>
</dbReference>
<evidence type="ECO:0000313" key="2">
    <source>
        <dbReference type="Proteomes" id="UP000541470"/>
    </source>
</evidence>
<accession>A0A7Y0FXV0</accession>
<evidence type="ECO:0000313" key="1">
    <source>
        <dbReference type="EMBL" id="NML76049.1"/>
    </source>
</evidence>
<gene>
    <name evidence="1" type="ORF">HHL25_18100</name>
</gene>
<dbReference type="EMBL" id="JABBGK010000004">
    <property type="protein sequence ID" value="NML76049.1"/>
    <property type="molecule type" value="Genomic_DNA"/>
</dbReference>
<name>A0A7Y0FXV0_9HYPH</name>
<dbReference type="PIRSF" id="PIRSF010521">
    <property type="entry name" value="DUF922_bac"/>
    <property type="match status" value="1"/>
</dbReference>